<accession>W8KYM4</accession>
<reference evidence="2 3" key="1">
    <citation type="journal article" date="2014" name="J Genomics">
        <title>Draft Genome Sequence of the Extremely Halophilic Phototrophic Purple Sulfur Bacterium Halorhodospira halochloris.</title>
        <authorList>
            <person name="Singh K.S."/>
            <person name="Kirksey J."/>
            <person name="Hoff W.D."/>
            <person name="Deole R."/>
        </authorList>
    </citation>
    <scope>NUCLEOTIDE SEQUENCE [LARGE SCALE GENOMIC DNA]</scope>
    <source>
        <strain evidence="2 3">A</strain>
    </source>
</reference>
<evidence type="ECO:0000313" key="3">
    <source>
        <dbReference type="Proteomes" id="UP000019442"/>
    </source>
</evidence>
<keyword evidence="1" id="KW-0812">Transmembrane</keyword>
<dbReference type="HOGENOM" id="CLU_2422858_0_0_6"/>
<organism evidence="2 3">
    <name type="scientific">Ectothiorhodospira haloalkaliphila</name>
    <dbReference type="NCBI Taxonomy" id="421628"/>
    <lineage>
        <taxon>Bacteria</taxon>
        <taxon>Pseudomonadati</taxon>
        <taxon>Pseudomonadota</taxon>
        <taxon>Gammaproteobacteria</taxon>
        <taxon>Chromatiales</taxon>
        <taxon>Ectothiorhodospiraceae</taxon>
        <taxon>Ectothiorhodospira</taxon>
    </lineage>
</organism>
<keyword evidence="3" id="KW-1185">Reference proteome</keyword>
<reference evidence="3" key="2">
    <citation type="submission" date="2014-02" db="EMBL/GenBank/DDBJ databases">
        <title>Draft Genome Sequence of extremely halophilic bacteria Halorhodospira halochloris.</title>
        <authorList>
            <person name="Singh K.S."/>
        </authorList>
    </citation>
    <scope>NUCLEOTIDE SEQUENCE [LARGE SCALE GENOMIC DNA]</scope>
    <source>
        <strain evidence="3">A</strain>
    </source>
</reference>
<proteinExistence type="predicted"/>
<dbReference type="AlphaFoldDB" id="W8KYM4"/>
<dbReference type="KEGG" id="hhc:M911_04910"/>
<dbReference type="Proteomes" id="UP000019442">
    <property type="component" value="Chromosome"/>
</dbReference>
<feature type="transmembrane region" description="Helical" evidence="1">
    <location>
        <begin position="68"/>
        <end position="90"/>
    </location>
</feature>
<keyword evidence="1" id="KW-1133">Transmembrane helix</keyword>
<sequence length="91" mass="10750">MVHRDQAFWMRSVQASGMFKIDNRERLRRIAQAVPGGIHQFERRPDGSTRMPYVSRKLWELYDIDPEIVIFAFYMMICLVMLGVGQFLVLI</sequence>
<keyword evidence="1" id="KW-0472">Membrane</keyword>
<dbReference type="EMBL" id="CP007268">
    <property type="protein sequence ID" value="AHK80616.1"/>
    <property type="molecule type" value="Genomic_DNA"/>
</dbReference>
<evidence type="ECO:0000256" key="1">
    <source>
        <dbReference type="SAM" id="Phobius"/>
    </source>
</evidence>
<gene>
    <name evidence="2" type="ORF">M911_04910</name>
</gene>
<protein>
    <submittedName>
        <fullName evidence="2">Uncharacterized protein</fullName>
    </submittedName>
</protein>
<evidence type="ECO:0000313" key="2">
    <source>
        <dbReference type="EMBL" id="AHK80616.1"/>
    </source>
</evidence>
<name>W8KYM4_9GAMM</name>